<sequence length="297" mass="30646">MAALAKCLIVLCAAVAASGFGLGDMDVIFHLFHSGSPDVSEPLLPTANSIMQSSFSPFRPTVITIHNSGEAVTGNFNAFTIPAHLAAQDVNLIAVDWSAGSSMYSQGLANAVQCGQRIASFINLLANIAAYGPENYRIVGVGLGGHIAGIAASHVTSGAIGHIVAIDPSYFGWTHNPNILSADKATVVEVLHATAGVLGYDYPLGDLDFYPNGGTYQTGCGADISCSHILSYAFYAESLTAVGGSQFVATACDSYEEAISQTCSGDKGVVFGGIGDKSGQSGIYSFQTNFVPPFAQG</sequence>
<dbReference type="SUPFAM" id="SSF53474">
    <property type="entry name" value="alpha/beta-Hydrolases"/>
    <property type="match status" value="1"/>
</dbReference>
<evidence type="ECO:0000313" key="7">
    <source>
        <dbReference type="Proteomes" id="UP000301870"/>
    </source>
</evidence>
<dbReference type="PANTHER" id="PTHR11610:SF150">
    <property type="entry name" value="FI01825P-RELATED"/>
    <property type="match status" value="1"/>
</dbReference>
<evidence type="ECO:0000256" key="3">
    <source>
        <dbReference type="ARBA" id="ARBA00022525"/>
    </source>
</evidence>
<evidence type="ECO:0000256" key="4">
    <source>
        <dbReference type="RuleBase" id="RU004262"/>
    </source>
</evidence>
<evidence type="ECO:0000256" key="5">
    <source>
        <dbReference type="SAM" id="SignalP"/>
    </source>
</evidence>
<dbReference type="InterPro" id="IPR000734">
    <property type="entry name" value="TAG_lipase"/>
</dbReference>
<feature type="signal peptide" evidence="5">
    <location>
        <begin position="1"/>
        <end position="19"/>
    </location>
</feature>
<protein>
    <submittedName>
        <fullName evidence="8">Pancreatic triacylglycerol lipase-like</fullName>
    </submittedName>
</protein>
<evidence type="ECO:0000313" key="8">
    <source>
        <dbReference type="RefSeq" id="XP_022822182.1"/>
    </source>
</evidence>
<dbReference type="PRINTS" id="PR00821">
    <property type="entry name" value="TAGLIPASE"/>
</dbReference>
<evidence type="ECO:0000256" key="1">
    <source>
        <dbReference type="ARBA" id="ARBA00004613"/>
    </source>
</evidence>
<dbReference type="Pfam" id="PF00151">
    <property type="entry name" value="Lipase"/>
    <property type="match status" value="1"/>
</dbReference>
<evidence type="ECO:0000259" key="6">
    <source>
        <dbReference type="Pfam" id="PF00151"/>
    </source>
</evidence>
<dbReference type="AlphaFoldDB" id="A0A9J7E641"/>
<keyword evidence="7" id="KW-1185">Reference proteome</keyword>
<accession>A0A9J7E641</accession>
<dbReference type="GO" id="GO:0016042">
    <property type="term" value="P:lipid catabolic process"/>
    <property type="evidence" value="ECO:0007669"/>
    <property type="project" value="TreeGrafter"/>
</dbReference>
<dbReference type="GO" id="GO:0017171">
    <property type="term" value="F:serine hydrolase activity"/>
    <property type="evidence" value="ECO:0007669"/>
    <property type="project" value="TreeGrafter"/>
</dbReference>
<proteinExistence type="inferred from homology"/>
<dbReference type="GO" id="GO:0016298">
    <property type="term" value="F:lipase activity"/>
    <property type="evidence" value="ECO:0007669"/>
    <property type="project" value="InterPro"/>
</dbReference>
<organism evidence="7 8">
    <name type="scientific">Spodoptera litura</name>
    <name type="common">Asian cotton leafworm</name>
    <dbReference type="NCBI Taxonomy" id="69820"/>
    <lineage>
        <taxon>Eukaryota</taxon>
        <taxon>Metazoa</taxon>
        <taxon>Ecdysozoa</taxon>
        <taxon>Arthropoda</taxon>
        <taxon>Hexapoda</taxon>
        <taxon>Insecta</taxon>
        <taxon>Pterygota</taxon>
        <taxon>Neoptera</taxon>
        <taxon>Endopterygota</taxon>
        <taxon>Lepidoptera</taxon>
        <taxon>Glossata</taxon>
        <taxon>Ditrysia</taxon>
        <taxon>Noctuoidea</taxon>
        <taxon>Noctuidae</taxon>
        <taxon>Amphipyrinae</taxon>
        <taxon>Spodoptera</taxon>
    </lineage>
</organism>
<reference evidence="8" key="1">
    <citation type="submission" date="2025-08" db="UniProtKB">
        <authorList>
            <consortium name="RefSeq"/>
        </authorList>
    </citation>
    <scope>IDENTIFICATION</scope>
    <source>
        <strain evidence="8">Ishihara</strain>
        <tissue evidence="8">Whole body</tissue>
    </source>
</reference>
<feature type="chain" id="PRO_5039889634" evidence="5">
    <location>
        <begin position="20"/>
        <end position="297"/>
    </location>
</feature>
<dbReference type="PANTHER" id="PTHR11610">
    <property type="entry name" value="LIPASE"/>
    <property type="match status" value="1"/>
</dbReference>
<dbReference type="InterPro" id="IPR013818">
    <property type="entry name" value="Lipase"/>
</dbReference>
<gene>
    <name evidence="8" type="primary">LOC111353402</name>
</gene>
<dbReference type="GO" id="GO:0005615">
    <property type="term" value="C:extracellular space"/>
    <property type="evidence" value="ECO:0007669"/>
    <property type="project" value="TreeGrafter"/>
</dbReference>
<name>A0A9J7E641_SPOLT</name>
<comment type="subcellular location">
    <subcellularLocation>
        <location evidence="1">Secreted</location>
    </subcellularLocation>
</comment>
<dbReference type="Gene3D" id="3.40.50.1820">
    <property type="entry name" value="alpha/beta hydrolase"/>
    <property type="match status" value="1"/>
</dbReference>
<dbReference type="InterPro" id="IPR029058">
    <property type="entry name" value="AB_hydrolase_fold"/>
</dbReference>
<keyword evidence="3" id="KW-0964">Secreted</keyword>
<comment type="similarity">
    <text evidence="2 4">Belongs to the AB hydrolase superfamily. Lipase family.</text>
</comment>
<dbReference type="KEGG" id="sliu:111353402"/>
<keyword evidence="5" id="KW-0732">Signal</keyword>
<dbReference type="GeneID" id="111353402"/>
<feature type="domain" description="Lipase" evidence="6">
    <location>
        <begin position="22"/>
        <end position="264"/>
    </location>
</feature>
<evidence type="ECO:0000256" key="2">
    <source>
        <dbReference type="ARBA" id="ARBA00010701"/>
    </source>
</evidence>
<dbReference type="OrthoDB" id="199913at2759"/>
<dbReference type="RefSeq" id="XP_022822182.1">
    <property type="nucleotide sequence ID" value="XM_022966414.1"/>
</dbReference>
<dbReference type="Proteomes" id="UP000301870">
    <property type="component" value="Chromosome 16"/>
</dbReference>